<sequence>MAVKKQKNSTENINSRLALVMKSGKVCLGYKSSLKSIRNERTKLVILSNNVPPLWKSEVQYYAMLGQIGVHEYQGNNIELGTAAGKLFRVSMMCVIDAGDSDILAPQK</sequence>
<dbReference type="WBParaSite" id="jg5333">
    <property type="protein sequence ID" value="jg5333"/>
    <property type="gene ID" value="jg5333"/>
</dbReference>
<dbReference type="PROSITE" id="PS00993">
    <property type="entry name" value="RIBOSOMAL_L30E_2"/>
    <property type="match status" value="1"/>
</dbReference>
<name>A0A915EH98_9BILA</name>
<dbReference type="Pfam" id="PF01248">
    <property type="entry name" value="Ribosomal_L7Ae"/>
    <property type="match status" value="1"/>
</dbReference>
<reference evidence="8" key="1">
    <citation type="submission" date="2022-11" db="UniProtKB">
        <authorList>
            <consortium name="WormBaseParasite"/>
        </authorList>
    </citation>
    <scope>IDENTIFICATION</scope>
</reference>
<dbReference type="GO" id="GO:0003723">
    <property type="term" value="F:RNA binding"/>
    <property type="evidence" value="ECO:0007669"/>
    <property type="project" value="InterPro"/>
</dbReference>
<evidence type="ECO:0000313" key="8">
    <source>
        <dbReference type="WBParaSite" id="jg5333"/>
    </source>
</evidence>
<dbReference type="AlphaFoldDB" id="A0A915EH98"/>
<keyword evidence="3" id="KW-0687">Ribonucleoprotein</keyword>
<keyword evidence="7" id="KW-1185">Reference proteome</keyword>
<comment type="similarity">
    <text evidence="1">Belongs to the eukaryotic ribosomal protein eL30 family.</text>
</comment>
<dbReference type="FunFam" id="3.30.1330.30:FF:000001">
    <property type="entry name" value="60S ribosomal protein L30"/>
    <property type="match status" value="1"/>
</dbReference>
<dbReference type="Gene3D" id="3.30.1330.30">
    <property type="match status" value="1"/>
</dbReference>
<evidence type="ECO:0000256" key="4">
    <source>
        <dbReference type="ARBA" id="ARBA00035231"/>
    </source>
</evidence>
<accession>A0A915EH98</accession>
<dbReference type="GO" id="GO:0005840">
    <property type="term" value="C:ribosome"/>
    <property type="evidence" value="ECO:0007669"/>
    <property type="project" value="UniProtKB-KW"/>
</dbReference>
<dbReference type="InterPro" id="IPR039109">
    <property type="entry name" value="Ribosomal_eL30-like"/>
</dbReference>
<evidence type="ECO:0000256" key="1">
    <source>
        <dbReference type="ARBA" id="ARBA00007326"/>
    </source>
</evidence>
<dbReference type="InterPro" id="IPR029064">
    <property type="entry name" value="Ribosomal_eL30-like_sf"/>
</dbReference>
<evidence type="ECO:0000256" key="2">
    <source>
        <dbReference type="ARBA" id="ARBA00022980"/>
    </source>
</evidence>
<dbReference type="InterPro" id="IPR004038">
    <property type="entry name" value="Ribosomal_eL8/eL30/eS12/Gad45"/>
</dbReference>
<evidence type="ECO:0000256" key="3">
    <source>
        <dbReference type="ARBA" id="ARBA00023274"/>
    </source>
</evidence>
<dbReference type="PANTHER" id="PTHR11449">
    <property type="entry name" value="RIBOSOMAL PROTEIN L30"/>
    <property type="match status" value="1"/>
</dbReference>
<dbReference type="InterPro" id="IPR022991">
    <property type="entry name" value="Ribosomal_eL30_CS"/>
</dbReference>
<proteinExistence type="inferred from homology"/>
<dbReference type="NCBIfam" id="NF002172">
    <property type="entry name" value="PRK01018.1"/>
    <property type="match status" value="1"/>
</dbReference>
<evidence type="ECO:0000256" key="5">
    <source>
        <dbReference type="ARBA" id="ARBA00035336"/>
    </source>
</evidence>
<keyword evidence="2" id="KW-0689">Ribosomal protein</keyword>
<dbReference type="SUPFAM" id="SSF55315">
    <property type="entry name" value="L30e-like"/>
    <property type="match status" value="1"/>
</dbReference>
<dbReference type="GO" id="GO:1990904">
    <property type="term" value="C:ribonucleoprotein complex"/>
    <property type="evidence" value="ECO:0007669"/>
    <property type="project" value="UniProtKB-KW"/>
</dbReference>
<feature type="domain" description="Ribosomal protein eL8/eL30/eS12/Gadd45" evidence="6">
    <location>
        <begin position="12"/>
        <end position="104"/>
    </location>
</feature>
<dbReference type="Proteomes" id="UP000887574">
    <property type="component" value="Unplaced"/>
</dbReference>
<protein>
    <recommendedName>
        <fullName evidence="4">Large ribosomal subunit protein eL30</fullName>
    </recommendedName>
    <alternativeName>
        <fullName evidence="5">60S ribosomal protein L30</fullName>
    </alternativeName>
</protein>
<evidence type="ECO:0000313" key="7">
    <source>
        <dbReference type="Proteomes" id="UP000887574"/>
    </source>
</evidence>
<evidence type="ECO:0000259" key="6">
    <source>
        <dbReference type="Pfam" id="PF01248"/>
    </source>
</evidence>
<organism evidence="7 8">
    <name type="scientific">Ditylenchus dipsaci</name>
    <dbReference type="NCBI Taxonomy" id="166011"/>
    <lineage>
        <taxon>Eukaryota</taxon>
        <taxon>Metazoa</taxon>
        <taxon>Ecdysozoa</taxon>
        <taxon>Nematoda</taxon>
        <taxon>Chromadorea</taxon>
        <taxon>Rhabditida</taxon>
        <taxon>Tylenchina</taxon>
        <taxon>Tylenchomorpha</taxon>
        <taxon>Sphaerularioidea</taxon>
        <taxon>Anguinidae</taxon>
        <taxon>Anguininae</taxon>
        <taxon>Ditylenchus</taxon>
    </lineage>
</organism>